<gene>
    <name evidence="5" type="ORF">ACJMK2_043428</name>
</gene>
<accession>A0ABD3VWV6</accession>
<proteinExistence type="predicted"/>
<keyword evidence="1 3" id="KW-0547">Nucleotide-binding</keyword>
<evidence type="ECO:0000256" key="3">
    <source>
        <dbReference type="PIRSR" id="PIRSR606689-1"/>
    </source>
</evidence>
<sequence length="213" mass="23735">MCENIQLMWAVIRIGIYSLFRRICCGGVPPVKPNYTVICIGLSNSGKSSLLAKLSGESTDNIEPTIGFSIKALIFDNCFLDVKELGGGVNVRSYWDRYYLGTQGIIFVVNSAGSEEELNTTKEEFRKAMENEQLEGFPLLVLCNYQDVEGARSTDEITKLLNLEEQTGERPWAVHGTSANDKGSIKAGFEKLNKFLLEPYNPSTRSKDGFDRL</sequence>
<feature type="binding site" evidence="3">
    <location>
        <begin position="41"/>
        <end position="48"/>
    </location>
    <ligand>
        <name>GTP</name>
        <dbReference type="ChEBI" id="CHEBI:37565"/>
    </ligand>
</feature>
<dbReference type="InterPro" id="IPR042292">
    <property type="entry name" value="ARL15"/>
</dbReference>
<dbReference type="PANTHER" id="PTHR46693:SF1">
    <property type="entry name" value="ADP-RIBOSYLATION FACTOR-LIKE PROTEIN 15"/>
    <property type="match status" value="1"/>
</dbReference>
<comment type="caution">
    <text evidence="5">The sequence shown here is derived from an EMBL/GenBank/DDBJ whole genome shotgun (WGS) entry which is preliminary data.</text>
</comment>
<feature type="binding site" evidence="3">
    <location>
        <begin position="144"/>
        <end position="147"/>
    </location>
    <ligand>
        <name>GTP</name>
        <dbReference type="ChEBI" id="CHEBI:37565"/>
    </ligand>
</feature>
<dbReference type="Pfam" id="PF00025">
    <property type="entry name" value="Arf"/>
    <property type="match status" value="1"/>
</dbReference>
<protein>
    <recommendedName>
        <fullName evidence="7">ADP-ribosylation factor-like protein 15</fullName>
    </recommendedName>
</protein>
<evidence type="ECO:0000313" key="6">
    <source>
        <dbReference type="Proteomes" id="UP001634394"/>
    </source>
</evidence>
<dbReference type="SMART" id="SM00177">
    <property type="entry name" value="ARF"/>
    <property type="match status" value="1"/>
</dbReference>
<dbReference type="EMBL" id="JBJQND010000009">
    <property type="protein sequence ID" value="KAL3866090.1"/>
    <property type="molecule type" value="Genomic_DNA"/>
</dbReference>
<reference evidence="5 6" key="1">
    <citation type="submission" date="2024-11" db="EMBL/GenBank/DDBJ databases">
        <title>Chromosome-level genome assembly of the freshwater bivalve Anodonta woodiana.</title>
        <authorList>
            <person name="Chen X."/>
        </authorList>
    </citation>
    <scope>NUCLEOTIDE SEQUENCE [LARGE SCALE GENOMIC DNA]</scope>
    <source>
        <strain evidence="5">MN2024</strain>
        <tissue evidence="5">Gills</tissue>
    </source>
</reference>
<evidence type="ECO:0000256" key="4">
    <source>
        <dbReference type="PIRSR" id="PIRSR606689-2"/>
    </source>
</evidence>
<dbReference type="PROSITE" id="PS51417">
    <property type="entry name" value="ARF"/>
    <property type="match status" value="1"/>
</dbReference>
<dbReference type="SUPFAM" id="SSF52540">
    <property type="entry name" value="P-loop containing nucleoside triphosphate hydrolases"/>
    <property type="match status" value="1"/>
</dbReference>
<feature type="binding site" evidence="3">
    <location>
        <position position="87"/>
    </location>
    <ligand>
        <name>GTP</name>
        <dbReference type="ChEBI" id="CHEBI:37565"/>
    </ligand>
</feature>
<evidence type="ECO:0000256" key="2">
    <source>
        <dbReference type="ARBA" id="ARBA00023134"/>
    </source>
</evidence>
<organism evidence="5 6">
    <name type="scientific">Sinanodonta woodiana</name>
    <name type="common">Chinese pond mussel</name>
    <name type="synonym">Anodonta woodiana</name>
    <dbReference type="NCBI Taxonomy" id="1069815"/>
    <lineage>
        <taxon>Eukaryota</taxon>
        <taxon>Metazoa</taxon>
        <taxon>Spiralia</taxon>
        <taxon>Lophotrochozoa</taxon>
        <taxon>Mollusca</taxon>
        <taxon>Bivalvia</taxon>
        <taxon>Autobranchia</taxon>
        <taxon>Heteroconchia</taxon>
        <taxon>Palaeoheterodonta</taxon>
        <taxon>Unionida</taxon>
        <taxon>Unionoidea</taxon>
        <taxon>Unionidae</taxon>
        <taxon>Unioninae</taxon>
        <taxon>Sinanodonta</taxon>
    </lineage>
</organism>
<keyword evidence="2 3" id="KW-0342">GTP-binding</keyword>
<name>A0ABD3VWV6_SINWO</name>
<dbReference type="Proteomes" id="UP001634394">
    <property type="component" value="Unassembled WGS sequence"/>
</dbReference>
<dbReference type="SMART" id="SM00178">
    <property type="entry name" value="SAR"/>
    <property type="match status" value="1"/>
</dbReference>
<dbReference type="Gene3D" id="3.40.50.300">
    <property type="entry name" value="P-loop containing nucleotide triphosphate hydrolases"/>
    <property type="match status" value="1"/>
</dbReference>
<dbReference type="PRINTS" id="PR00328">
    <property type="entry name" value="SAR1GTPBP"/>
</dbReference>
<keyword evidence="4" id="KW-0460">Magnesium</keyword>
<evidence type="ECO:0000313" key="5">
    <source>
        <dbReference type="EMBL" id="KAL3866090.1"/>
    </source>
</evidence>
<dbReference type="InterPro" id="IPR027417">
    <property type="entry name" value="P-loop_NTPase"/>
</dbReference>
<dbReference type="AlphaFoldDB" id="A0ABD3VWV6"/>
<dbReference type="PANTHER" id="PTHR46693">
    <property type="entry name" value="ADP-RIBOSYLATION FACTOR-LIKE PROTEIN 15"/>
    <property type="match status" value="1"/>
</dbReference>
<dbReference type="InterPro" id="IPR006689">
    <property type="entry name" value="Small_GTPase_ARF/SAR"/>
</dbReference>
<keyword evidence="4" id="KW-0479">Metal-binding</keyword>
<evidence type="ECO:0008006" key="7">
    <source>
        <dbReference type="Google" id="ProtNLM"/>
    </source>
</evidence>
<dbReference type="CDD" id="cd00878">
    <property type="entry name" value="Arf_Arl"/>
    <property type="match status" value="1"/>
</dbReference>
<dbReference type="GO" id="GO:0005525">
    <property type="term" value="F:GTP binding"/>
    <property type="evidence" value="ECO:0007669"/>
    <property type="project" value="UniProtKB-KW"/>
</dbReference>
<feature type="binding site" evidence="4">
    <location>
        <position position="48"/>
    </location>
    <ligand>
        <name>Mg(2+)</name>
        <dbReference type="ChEBI" id="CHEBI:18420"/>
    </ligand>
</feature>
<evidence type="ECO:0000256" key="1">
    <source>
        <dbReference type="ARBA" id="ARBA00022741"/>
    </source>
</evidence>
<feature type="binding site" evidence="4">
    <location>
        <position position="65"/>
    </location>
    <ligand>
        <name>Mg(2+)</name>
        <dbReference type="ChEBI" id="CHEBI:18420"/>
    </ligand>
</feature>
<keyword evidence="6" id="KW-1185">Reference proteome</keyword>